<evidence type="ECO:0000256" key="1">
    <source>
        <dbReference type="ARBA" id="ARBA00022448"/>
    </source>
</evidence>
<dbReference type="InterPro" id="IPR016817">
    <property type="entry name" value="MannP-dilichol_defect-1"/>
</dbReference>
<evidence type="ECO:0000313" key="3">
    <source>
        <dbReference type="EMBL" id="WZN62261.1"/>
    </source>
</evidence>
<reference evidence="3 4" key="1">
    <citation type="submission" date="2024-03" db="EMBL/GenBank/DDBJ databases">
        <title>Complete genome sequence of the green alga Chloropicon roscoffensis RCC1871.</title>
        <authorList>
            <person name="Lemieux C."/>
            <person name="Pombert J.-F."/>
            <person name="Otis C."/>
            <person name="Turmel M."/>
        </authorList>
    </citation>
    <scope>NUCLEOTIDE SEQUENCE [LARGE SCALE GENOMIC DNA]</scope>
    <source>
        <strain evidence="3 4">RCC1871</strain>
    </source>
</reference>
<proteinExistence type="predicted"/>
<gene>
    <name evidence="3" type="ORF">HKI87_05g37970</name>
</gene>
<dbReference type="EMBL" id="CP151505">
    <property type="protein sequence ID" value="WZN62261.1"/>
    <property type="molecule type" value="Genomic_DNA"/>
</dbReference>
<keyword evidence="1" id="KW-0813">Transport</keyword>
<sequence length="289" mass="30027">MVMAGTSGIAAVASISASATARALSARGASVSGVPRRAGESFRATKSSGRKRQKCGALLGSLGLEVDTKQVATVAGTALSVTLYAPVAVRVVREKSADGLTQSTWWSKTAGFLVFLIYAQRNHYPIAQWGDTAVLTLESAVVLSLVAWYQGKEGDEEPGSFDLNFFGGIGALGVLGLLGTTVATEPMLAVAQVGAILSQKGALVPQILLNNERKGCDYSPVTASLALAGSAVKVFTTLELANGDPLLLVSFSSGMALNAALLGQALWFGVVQDDKNLREIFSEDFRANA</sequence>
<name>A0AAX4P896_9CHLO</name>
<dbReference type="PANTHER" id="PTHR12226">
    <property type="entry name" value="MANNOSE-P-DOLICHOL UTILIZATION DEFECT 1 LEC35 -RELATED"/>
    <property type="match status" value="1"/>
</dbReference>
<evidence type="ECO:0000256" key="2">
    <source>
        <dbReference type="ARBA" id="ARBA00022737"/>
    </source>
</evidence>
<dbReference type="Proteomes" id="UP001472866">
    <property type="component" value="Chromosome 05"/>
</dbReference>
<evidence type="ECO:0000313" key="4">
    <source>
        <dbReference type="Proteomes" id="UP001472866"/>
    </source>
</evidence>
<dbReference type="AlphaFoldDB" id="A0AAX4P896"/>
<dbReference type="PANTHER" id="PTHR12226:SF2">
    <property type="entry name" value="MANNOSE-P-DOLICHOL UTILIZATION DEFECT 1 PROTEIN"/>
    <property type="match status" value="1"/>
</dbReference>
<accession>A0AAX4P896</accession>
<protein>
    <submittedName>
        <fullName evidence="3">Uncharacterized protein</fullName>
    </submittedName>
</protein>
<dbReference type="Gene3D" id="1.20.1280.290">
    <property type="match status" value="1"/>
</dbReference>
<keyword evidence="4" id="KW-1185">Reference proteome</keyword>
<organism evidence="3 4">
    <name type="scientific">Chloropicon roscoffensis</name>
    <dbReference type="NCBI Taxonomy" id="1461544"/>
    <lineage>
        <taxon>Eukaryota</taxon>
        <taxon>Viridiplantae</taxon>
        <taxon>Chlorophyta</taxon>
        <taxon>Chloropicophyceae</taxon>
        <taxon>Chloropicales</taxon>
        <taxon>Chloropicaceae</taxon>
        <taxon>Chloropicon</taxon>
    </lineage>
</organism>
<keyword evidence="2" id="KW-0677">Repeat</keyword>